<dbReference type="RefSeq" id="XP_064663579.1">
    <property type="nucleotide sequence ID" value="XM_064797345.1"/>
</dbReference>
<keyword evidence="7" id="KW-1185">Reference proteome</keyword>
<feature type="domain" description="NADP-dependent oxidoreductase" evidence="5">
    <location>
        <begin position="16"/>
        <end position="280"/>
    </location>
</feature>
<evidence type="ECO:0000313" key="6">
    <source>
        <dbReference type="EMBL" id="KAK5174941.1"/>
    </source>
</evidence>
<evidence type="ECO:0000256" key="4">
    <source>
        <dbReference type="PIRSR" id="PIRSR000097-3"/>
    </source>
</evidence>
<comment type="caution">
    <text evidence="6">The sequence shown here is derived from an EMBL/GenBank/DDBJ whole genome shotgun (WGS) entry which is preliminary data.</text>
</comment>
<dbReference type="Pfam" id="PF00248">
    <property type="entry name" value="Aldo_ket_red"/>
    <property type="match status" value="1"/>
</dbReference>
<dbReference type="InterPro" id="IPR020471">
    <property type="entry name" value="AKR"/>
</dbReference>
<gene>
    <name evidence="6" type="ORF">LTR77_000077</name>
</gene>
<protein>
    <recommendedName>
        <fullName evidence="5">NADP-dependent oxidoreductase domain-containing protein</fullName>
    </recommendedName>
</protein>
<dbReference type="InterPro" id="IPR023210">
    <property type="entry name" value="NADP_OxRdtase_dom"/>
</dbReference>
<name>A0AAV9PLS1_9PEZI</name>
<evidence type="ECO:0000313" key="7">
    <source>
        <dbReference type="Proteomes" id="UP001337655"/>
    </source>
</evidence>
<dbReference type="AlphaFoldDB" id="A0AAV9PLS1"/>
<accession>A0AAV9PLS1</accession>
<evidence type="ECO:0000256" key="2">
    <source>
        <dbReference type="PIRSR" id="PIRSR000097-1"/>
    </source>
</evidence>
<dbReference type="PANTHER" id="PTHR11732">
    <property type="entry name" value="ALDO/KETO REDUCTASE"/>
    <property type="match status" value="1"/>
</dbReference>
<dbReference type="PIRSF" id="PIRSF000097">
    <property type="entry name" value="AKR"/>
    <property type="match status" value="1"/>
</dbReference>
<dbReference type="Proteomes" id="UP001337655">
    <property type="component" value="Unassembled WGS sequence"/>
</dbReference>
<feature type="binding site" evidence="3">
    <location>
        <position position="108"/>
    </location>
    <ligand>
        <name>substrate</name>
    </ligand>
</feature>
<dbReference type="InterPro" id="IPR036812">
    <property type="entry name" value="NAD(P)_OxRdtase_dom_sf"/>
</dbReference>
<dbReference type="GeneID" id="89921429"/>
<evidence type="ECO:0000256" key="3">
    <source>
        <dbReference type="PIRSR" id="PIRSR000097-2"/>
    </source>
</evidence>
<evidence type="ECO:0000256" key="1">
    <source>
        <dbReference type="ARBA" id="ARBA00023002"/>
    </source>
</evidence>
<sequence length="304" mass="33499">MADSFTLNTGVKIPSVGLGTWQSEPGQVKDAVAHALKSGYKHIDAAFAYGNEAEVGEALKEAFAAGVKREDIFVTSKCWLTYLRKPEACLDESLQKLGLDYVDLYLMHWPVPMNPNGNHPMIPKHPDGSRDLDTEWSHIDAWKAIEKLPATGKAKAIGVSNYSKKFLEELLPHCSIVPAANQIENHPYLPQQEIVDFCTSKGILIEAYSPLGSTGSPMFNEEGVQEVAKKHNVGPGTVLISYQVSKGHVVLPKSVTPSRIEENMKVLKLSSDEMESLEKIHKTKGVTRFVYPPFGVKLGFPDKD</sequence>
<keyword evidence="1" id="KW-0560">Oxidoreductase</keyword>
<dbReference type="FunFam" id="3.20.20.100:FF:000002">
    <property type="entry name" value="2,5-diketo-D-gluconic acid reductase A"/>
    <property type="match status" value="1"/>
</dbReference>
<dbReference type="GO" id="GO:0016616">
    <property type="term" value="F:oxidoreductase activity, acting on the CH-OH group of donors, NAD or NADP as acceptor"/>
    <property type="evidence" value="ECO:0007669"/>
    <property type="project" value="UniProtKB-ARBA"/>
</dbReference>
<dbReference type="InterPro" id="IPR018170">
    <property type="entry name" value="Aldo/ket_reductase_CS"/>
</dbReference>
<dbReference type="PROSITE" id="PS00062">
    <property type="entry name" value="ALDOKETO_REDUCTASE_2"/>
    <property type="match status" value="1"/>
</dbReference>
<organism evidence="6 7">
    <name type="scientific">Saxophila tyrrhenica</name>
    <dbReference type="NCBI Taxonomy" id="1690608"/>
    <lineage>
        <taxon>Eukaryota</taxon>
        <taxon>Fungi</taxon>
        <taxon>Dikarya</taxon>
        <taxon>Ascomycota</taxon>
        <taxon>Pezizomycotina</taxon>
        <taxon>Dothideomycetes</taxon>
        <taxon>Dothideomycetidae</taxon>
        <taxon>Mycosphaerellales</taxon>
        <taxon>Extremaceae</taxon>
        <taxon>Saxophila</taxon>
    </lineage>
</organism>
<proteinExistence type="predicted"/>
<dbReference type="PROSITE" id="PS00063">
    <property type="entry name" value="ALDOKETO_REDUCTASE_3"/>
    <property type="match status" value="1"/>
</dbReference>
<dbReference type="EMBL" id="JAVRRT010000001">
    <property type="protein sequence ID" value="KAK5174941.1"/>
    <property type="molecule type" value="Genomic_DNA"/>
</dbReference>
<dbReference type="Gene3D" id="3.20.20.100">
    <property type="entry name" value="NADP-dependent oxidoreductase domain"/>
    <property type="match status" value="1"/>
</dbReference>
<feature type="active site" description="Proton donor" evidence="2">
    <location>
        <position position="49"/>
    </location>
</feature>
<feature type="site" description="Lowers pKa of active site Tyr" evidence="4">
    <location>
        <position position="77"/>
    </location>
</feature>
<dbReference type="SUPFAM" id="SSF51430">
    <property type="entry name" value="NAD(P)-linked oxidoreductase"/>
    <property type="match status" value="1"/>
</dbReference>
<reference evidence="6 7" key="1">
    <citation type="submission" date="2023-08" db="EMBL/GenBank/DDBJ databases">
        <title>Black Yeasts Isolated from many extreme environments.</title>
        <authorList>
            <person name="Coleine C."/>
            <person name="Stajich J.E."/>
            <person name="Selbmann L."/>
        </authorList>
    </citation>
    <scope>NUCLEOTIDE SEQUENCE [LARGE SCALE GENOMIC DNA]</scope>
    <source>
        <strain evidence="6 7">CCFEE 5935</strain>
    </source>
</reference>
<evidence type="ECO:0000259" key="5">
    <source>
        <dbReference type="Pfam" id="PF00248"/>
    </source>
</evidence>
<dbReference type="PRINTS" id="PR00069">
    <property type="entry name" value="ALDKETRDTASE"/>
</dbReference>